<dbReference type="Proteomes" id="UP000199385">
    <property type="component" value="Chromosome I"/>
</dbReference>
<accession>A0A1A8Z9H6</accession>
<name>A0A1A8Z9H6_9ACTN</name>
<sequence length="131" mass="14767">MRYLTRSFVLGALGRRKGVEQFVGPLTHTGVRGIRWVAVWPWQDGYHVSVHDVQDLDNEHCRDLSVFPPLNPEDEDDTGYGRVIGHLHDPAEALELAERTTGVSPHRWVNDGVAGEVYADFVLARQARNKP</sequence>
<organism evidence="1 2">
    <name type="scientific">Micromonospora auratinigra</name>
    <dbReference type="NCBI Taxonomy" id="261654"/>
    <lineage>
        <taxon>Bacteria</taxon>
        <taxon>Bacillati</taxon>
        <taxon>Actinomycetota</taxon>
        <taxon>Actinomycetes</taxon>
        <taxon>Micromonosporales</taxon>
        <taxon>Micromonosporaceae</taxon>
        <taxon>Micromonospora</taxon>
    </lineage>
</organism>
<evidence type="ECO:0000313" key="1">
    <source>
        <dbReference type="EMBL" id="SBT40511.1"/>
    </source>
</evidence>
<dbReference type="PATRIC" id="fig|261654.4.peg.1311"/>
<evidence type="ECO:0000313" key="2">
    <source>
        <dbReference type="Proteomes" id="UP000199385"/>
    </source>
</evidence>
<reference evidence="2" key="1">
    <citation type="submission" date="2016-06" db="EMBL/GenBank/DDBJ databases">
        <authorList>
            <person name="Varghese N."/>
            <person name="Submissions Spin"/>
        </authorList>
    </citation>
    <scope>NUCLEOTIDE SEQUENCE [LARGE SCALE GENOMIC DNA]</scope>
    <source>
        <strain evidence="2">DSM 44815</strain>
    </source>
</reference>
<proteinExistence type="predicted"/>
<protein>
    <submittedName>
        <fullName evidence="1">Uncharacterized protein</fullName>
    </submittedName>
</protein>
<dbReference type="EMBL" id="LT594323">
    <property type="protein sequence ID" value="SBT40511.1"/>
    <property type="molecule type" value="Genomic_DNA"/>
</dbReference>
<gene>
    <name evidence="1" type="ORF">GA0070611_1291</name>
</gene>
<dbReference type="RefSeq" id="WP_091658988.1">
    <property type="nucleotide sequence ID" value="NZ_LT594323.1"/>
</dbReference>
<dbReference type="OrthoDB" id="3298516at2"/>
<keyword evidence="2" id="KW-1185">Reference proteome</keyword>
<dbReference type="AlphaFoldDB" id="A0A1A8Z9H6"/>